<feature type="region of interest" description="Disordered" evidence="1">
    <location>
        <begin position="206"/>
        <end position="303"/>
    </location>
</feature>
<gene>
    <name evidence="3" type="ORF">LshimejAT787_0111320</name>
</gene>
<keyword evidence="2" id="KW-0472">Membrane</keyword>
<organism evidence="3 4">
    <name type="scientific">Lyophyllum shimeji</name>
    <name type="common">Hon-shimeji</name>
    <name type="synonym">Tricholoma shimeji</name>
    <dbReference type="NCBI Taxonomy" id="47721"/>
    <lineage>
        <taxon>Eukaryota</taxon>
        <taxon>Fungi</taxon>
        <taxon>Dikarya</taxon>
        <taxon>Basidiomycota</taxon>
        <taxon>Agaricomycotina</taxon>
        <taxon>Agaricomycetes</taxon>
        <taxon>Agaricomycetidae</taxon>
        <taxon>Agaricales</taxon>
        <taxon>Tricholomatineae</taxon>
        <taxon>Lyophyllaceae</taxon>
        <taxon>Lyophyllum</taxon>
    </lineage>
</organism>
<feature type="region of interest" description="Disordered" evidence="1">
    <location>
        <begin position="135"/>
        <end position="162"/>
    </location>
</feature>
<proteinExistence type="predicted"/>
<reference evidence="3" key="1">
    <citation type="submission" date="2022-07" db="EMBL/GenBank/DDBJ databases">
        <title>The genome of Lyophyllum shimeji provides insight into the initial evolution of ectomycorrhizal fungal genome.</title>
        <authorList>
            <person name="Kobayashi Y."/>
            <person name="Shibata T."/>
            <person name="Hirakawa H."/>
            <person name="Shigenobu S."/>
            <person name="Nishiyama T."/>
            <person name="Yamada A."/>
            <person name="Hasebe M."/>
            <person name="Kawaguchi M."/>
        </authorList>
    </citation>
    <scope>NUCLEOTIDE SEQUENCE</scope>
    <source>
        <strain evidence="3">AT787</strain>
    </source>
</reference>
<dbReference type="AlphaFoldDB" id="A0A9P3PF19"/>
<evidence type="ECO:0000256" key="2">
    <source>
        <dbReference type="SAM" id="Phobius"/>
    </source>
</evidence>
<feature type="compositionally biased region" description="Polar residues" evidence="1">
    <location>
        <begin position="278"/>
        <end position="292"/>
    </location>
</feature>
<sequence length="303" mass="33491">MASESIFNYFVGGLALLSTVLSMLIYLNVYLPGPRMKAFDDLLAETKAIYEKAREEDLLSPEMSRRAQANLEWFETQGDDLKAAIYHNLTLFDLLLSFFRGQSTKIADLSWDVKRLRRDVLTASQKERARRRAELLERHPTLQPAGHNYNSEDDSGLPSNSQIAATTFDCSDATTTPSIEDSTSPPVHPTFSIRAIIRRLSELFSQRTQASDHPHGDAEQPPSVPDLEAPSRSSTLVEDPLPKDSSVRRPLSFLGQLVRSGDAQPADDDPEARPGASGASSIHDSRNSSCDLTQVDLETMSSV</sequence>
<comment type="caution">
    <text evidence="3">The sequence shown here is derived from an EMBL/GenBank/DDBJ whole genome shotgun (WGS) entry which is preliminary data.</text>
</comment>
<protein>
    <submittedName>
        <fullName evidence="3">Uncharacterized protein</fullName>
    </submittedName>
</protein>
<dbReference type="Proteomes" id="UP001063166">
    <property type="component" value="Unassembled WGS sequence"/>
</dbReference>
<evidence type="ECO:0000313" key="3">
    <source>
        <dbReference type="EMBL" id="GLB34248.1"/>
    </source>
</evidence>
<keyword evidence="2" id="KW-0812">Transmembrane</keyword>
<dbReference type="OrthoDB" id="3069610at2759"/>
<accession>A0A9P3PF19</accession>
<name>A0A9P3PF19_LYOSH</name>
<evidence type="ECO:0000313" key="4">
    <source>
        <dbReference type="Proteomes" id="UP001063166"/>
    </source>
</evidence>
<dbReference type="EMBL" id="BRPK01000001">
    <property type="protein sequence ID" value="GLB34248.1"/>
    <property type="molecule type" value="Genomic_DNA"/>
</dbReference>
<keyword evidence="4" id="KW-1185">Reference proteome</keyword>
<keyword evidence="2" id="KW-1133">Transmembrane helix</keyword>
<feature type="transmembrane region" description="Helical" evidence="2">
    <location>
        <begin position="6"/>
        <end position="27"/>
    </location>
</feature>
<evidence type="ECO:0000256" key="1">
    <source>
        <dbReference type="SAM" id="MobiDB-lite"/>
    </source>
</evidence>